<evidence type="ECO:0000313" key="2">
    <source>
        <dbReference type="EMBL" id="GIJ48318.1"/>
    </source>
</evidence>
<evidence type="ECO:0000313" key="3">
    <source>
        <dbReference type="Proteomes" id="UP000619260"/>
    </source>
</evidence>
<reference evidence="2" key="1">
    <citation type="submission" date="2021-01" db="EMBL/GenBank/DDBJ databases">
        <title>Whole genome shotgun sequence of Virgisporangium aliadipatigenens NBRC 105644.</title>
        <authorList>
            <person name="Komaki H."/>
            <person name="Tamura T."/>
        </authorList>
    </citation>
    <scope>NUCLEOTIDE SEQUENCE</scope>
    <source>
        <strain evidence="2">NBRC 105644</strain>
    </source>
</reference>
<feature type="domain" description="CHAT" evidence="1">
    <location>
        <begin position="101"/>
        <end position="410"/>
    </location>
</feature>
<evidence type="ECO:0000259" key="1">
    <source>
        <dbReference type="Pfam" id="PF12770"/>
    </source>
</evidence>
<dbReference type="Pfam" id="PF12770">
    <property type="entry name" value="CHAT"/>
    <property type="match status" value="1"/>
</dbReference>
<gene>
    <name evidence="2" type="ORF">Val02_52040</name>
</gene>
<dbReference type="Proteomes" id="UP000619260">
    <property type="component" value="Unassembled WGS sequence"/>
</dbReference>
<dbReference type="InterPro" id="IPR024983">
    <property type="entry name" value="CHAT_dom"/>
</dbReference>
<dbReference type="EMBL" id="BOPF01000020">
    <property type="protein sequence ID" value="GIJ48318.1"/>
    <property type="molecule type" value="Genomic_DNA"/>
</dbReference>
<sequence length="411" mass="44355">MVGEIRNVDGFADFGTAPTFAEVAAAANTLPVVYLAPSDAGGCALVVRNRGARSVTLPLLTIDATRARVRDYFAAYERFRESVGKPDERETTRRWHHALDELTRWLWDSVVEPLLPAVRGTPDLCLVPCGPLVPLPVHAAWKPDPARPTGRVYFADLFAVSYVPNARSLAATRHAARRRPPQRLLAVGDVDPGDPGAPSMRAEATAAAAAFPSKTVLLGDEATPRALEARIAAADILHLCCHGRADLTQPLRSHLRLAGASRLSVADILRMRMPTRLAVLSACETFLSGAELPDEMVGLPSALLQAGTAGVIASMWLVDGALSVALTTRFYRMFAGGSRPPAVALQAAQRWVRDTTNAEKEQAWQAALDKGEDWLPPATGSYLLSTVEFEDPVERRYAAPHHWASFSFTGG</sequence>
<keyword evidence="3" id="KW-1185">Reference proteome</keyword>
<comment type="caution">
    <text evidence="2">The sequence shown here is derived from an EMBL/GenBank/DDBJ whole genome shotgun (WGS) entry which is preliminary data.</text>
</comment>
<organism evidence="2 3">
    <name type="scientific">Virgisporangium aliadipatigenens</name>
    <dbReference type="NCBI Taxonomy" id="741659"/>
    <lineage>
        <taxon>Bacteria</taxon>
        <taxon>Bacillati</taxon>
        <taxon>Actinomycetota</taxon>
        <taxon>Actinomycetes</taxon>
        <taxon>Micromonosporales</taxon>
        <taxon>Micromonosporaceae</taxon>
        <taxon>Virgisporangium</taxon>
    </lineage>
</organism>
<accession>A0A8J3YQ79</accession>
<dbReference type="AlphaFoldDB" id="A0A8J3YQ79"/>
<name>A0A8J3YQ79_9ACTN</name>
<protein>
    <recommendedName>
        <fullName evidence="1">CHAT domain-containing protein</fullName>
    </recommendedName>
</protein>
<proteinExistence type="predicted"/>